<name>A0A1U7IRA2_9CYAN</name>
<dbReference type="InterPro" id="IPR036249">
    <property type="entry name" value="Thioredoxin-like_sf"/>
</dbReference>
<gene>
    <name evidence="4" type="ORF">NIES2119_03170</name>
</gene>
<protein>
    <submittedName>
        <fullName evidence="4">Thiol reductase thioredoxin</fullName>
    </submittedName>
</protein>
<dbReference type="Pfam" id="PF00085">
    <property type="entry name" value="Thioredoxin"/>
    <property type="match status" value="1"/>
</dbReference>
<reference evidence="4 5" key="1">
    <citation type="submission" date="2016-11" db="EMBL/GenBank/DDBJ databases">
        <title>Draft Genome Sequences of Nine Cyanobacterial Strains from Diverse Habitats.</title>
        <authorList>
            <person name="Zhu T."/>
            <person name="Hou S."/>
            <person name="Lu X."/>
            <person name="Hess W.R."/>
        </authorList>
    </citation>
    <scope>NUCLEOTIDE SEQUENCE [LARGE SCALE GENOMIC DNA]</scope>
    <source>
        <strain evidence="4 5">IAM M-71</strain>
    </source>
</reference>
<dbReference type="OrthoDB" id="530955at2"/>
<feature type="domain" description="Thioredoxin" evidence="3">
    <location>
        <begin position="1"/>
        <end position="109"/>
    </location>
</feature>
<evidence type="ECO:0000313" key="5">
    <source>
        <dbReference type="Proteomes" id="UP000185860"/>
    </source>
</evidence>
<evidence type="ECO:0000256" key="2">
    <source>
        <dbReference type="ARBA" id="ARBA00023284"/>
    </source>
</evidence>
<dbReference type="Gene3D" id="3.40.30.10">
    <property type="entry name" value="Glutaredoxin"/>
    <property type="match status" value="1"/>
</dbReference>
<dbReference type="CDD" id="cd02947">
    <property type="entry name" value="TRX_family"/>
    <property type="match status" value="1"/>
</dbReference>
<evidence type="ECO:0000313" key="4">
    <source>
        <dbReference type="EMBL" id="OKH39967.1"/>
    </source>
</evidence>
<dbReference type="PRINTS" id="PR00421">
    <property type="entry name" value="THIOREDOXIN"/>
</dbReference>
<dbReference type="GO" id="GO:0015035">
    <property type="term" value="F:protein-disulfide reductase activity"/>
    <property type="evidence" value="ECO:0007669"/>
    <property type="project" value="TreeGrafter"/>
</dbReference>
<dbReference type="EMBL" id="MRCE01000003">
    <property type="protein sequence ID" value="OKH39967.1"/>
    <property type="molecule type" value="Genomic_DNA"/>
</dbReference>
<dbReference type="PROSITE" id="PS51352">
    <property type="entry name" value="THIOREDOXIN_2"/>
    <property type="match status" value="1"/>
</dbReference>
<keyword evidence="2" id="KW-0676">Redox-active center</keyword>
<dbReference type="RefSeq" id="WP_073592029.1">
    <property type="nucleotide sequence ID" value="NZ_MRCE01000003.1"/>
</dbReference>
<proteinExistence type="inferred from homology"/>
<dbReference type="Proteomes" id="UP000185860">
    <property type="component" value="Unassembled WGS sequence"/>
</dbReference>
<dbReference type="InterPro" id="IPR013766">
    <property type="entry name" value="Thioredoxin_domain"/>
</dbReference>
<dbReference type="AlphaFoldDB" id="A0A1U7IRA2"/>
<dbReference type="PANTHER" id="PTHR45663">
    <property type="entry name" value="GEO12009P1"/>
    <property type="match status" value="1"/>
</dbReference>
<evidence type="ECO:0000256" key="1">
    <source>
        <dbReference type="ARBA" id="ARBA00008987"/>
    </source>
</evidence>
<dbReference type="PANTHER" id="PTHR45663:SF11">
    <property type="entry name" value="GEO12009P1"/>
    <property type="match status" value="1"/>
</dbReference>
<dbReference type="GO" id="GO:0045454">
    <property type="term" value="P:cell redox homeostasis"/>
    <property type="evidence" value="ECO:0007669"/>
    <property type="project" value="TreeGrafter"/>
</dbReference>
<comment type="caution">
    <text evidence="4">The sequence shown here is derived from an EMBL/GenBank/DDBJ whole genome shotgun (WGS) entry which is preliminary data.</text>
</comment>
<comment type="similarity">
    <text evidence="1">Belongs to the thioredoxin family.</text>
</comment>
<dbReference type="STRING" id="454136.NIES2119_03170"/>
<evidence type="ECO:0000259" key="3">
    <source>
        <dbReference type="PROSITE" id="PS51352"/>
    </source>
</evidence>
<sequence length="126" mass="14622">MVLSVNERTFTPEVLESPTPVLVHFWAPWCGLCRLINPQLTRFQAESAGKFKLVDINADQNFKLANTYRLKTLPTLMLFESGQILYRFEHFRGRDDLDTALEMILQSYTESNNYQFMEPLGCHTNS</sequence>
<dbReference type="SUPFAM" id="SSF52833">
    <property type="entry name" value="Thioredoxin-like"/>
    <property type="match status" value="1"/>
</dbReference>
<organism evidence="4 5">
    <name type="scientific">[Phormidium ambiguum] IAM M-71</name>
    <dbReference type="NCBI Taxonomy" id="454136"/>
    <lineage>
        <taxon>Bacteria</taxon>
        <taxon>Bacillati</taxon>
        <taxon>Cyanobacteriota</taxon>
        <taxon>Cyanophyceae</taxon>
        <taxon>Oscillatoriophycideae</taxon>
        <taxon>Aerosakkonematales</taxon>
        <taxon>Aerosakkonemataceae</taxon>
        <taxon>Floridanema</taxon>
    </lineage>
</organism>
<accession>A0A1U7IRA2</accession>
<dbReference type="GO" id="GO:0005829">
    <property type="term" value="C:cytosol"/>
    <property type="evidence" value="ECO:0007669"/>
    <property type="project" value="TreeGrafter"/>
</dbReference>